<gene>
    <name evidence="2" type="ORF">ELE36_12685</name>
</gene>
<keyword evidence="1" id="KW-1133">Transmembrane helix</keyword>
<protein>
    <submittedName>
        <fullName evidence="2">DUF4337 domain-containing protein</fullName>
    </submittedName>
</protein>
<dbReference type="InterPro" id="IPR025570">
    <property type="entry name" value="DUF4337"/>
</dbReference>
<keyword evidence="3" id="KW-1185">Reference proteome</keyword>
<evidence type="ECO:0000256" key="1">
    <source>
        <dbReference type="SAM" id="Phobius"/>
    </source>
</evidence>
<dbReference type="KEGG" id="xbc:ELE36_12685"/>
<dbReference type="RefSeq" id="WP_129833854.1">
    <property type="nucleotide sequence ID" value="NZ_CP035704.1"/>
</dbReference>
<dbReference type="Pfam" id="PF14235">
    <property type="entry name" value="DUF4337"/>
    <property type="match status" value="1"/>
</dbReference>
<feature type="transmembrane region" description="Helical" evidence="1">
    <location>
        <begin position="20"/>
        <end position="41"/>
    </location>
</feature>
<sequence length="189" mass="20704">MELNPLEGIEGHHHAEAASRLQAFVAISVALLATFMALCHVKDDNVLQGMQQARAQKIDDWGFYQARNLRHEVALATQTQLSLDVLGAAAENKQAYSDAIAKYKALAEEQDSKKEEVKKQAEADDVKYEALEVFHHRFDLAEAFASIGIALLALSALTHKRWLFAIALFPSVISVGFGLWGLITAMAAG</sequence>
<dbReference type="EMBL" id="CP035704">
    <property type="protein sequence ID" value="QBB71140.1"/>
    <property type="molecule type" value="Genomic_DNA"/>
</dbReference>
<dbReference type="OrthoDB" id="8907665at2"/>
<proteinExistence type="predicted"/>
<feature type="transmembrane region" description="Helical" evidence="1">
    <location>
        <begin position="163"/>
        <end position="188"/>
    </location>
</feature>
<keyword evidence="1" id="KW-0472">Membrane</keyword>
<accession>A0A411HL64</accession>
<dbReference type="Proteomes" id="UP000291562">
    <property type="component" value="Chromosome"/>
</dbReference>
<name>A0A411HL64_9GAMM</name>
<evidence type="ECO:0000313" key="3">
    <source>
        <dbReference type="Proteomes" id="UP000291562"/>
    </source>
</evidence>
<reference evidence="2 3" key="1">
    <citation type="submission" date="2019-01" db="EMBL/GenBank/DDBJ databases">
        <title>Pseudolysobacter antarctica gen. nov., sp. nov., isolated from Fildes Peninsula, Antarctica.</title>
        <authorList>
            <person name="Wei Z."/>
            <person name="Peng F."/>
        </authorList>
    </citation>
    <scope>NUCLEOTIDE SEQUENCE [LARGE SCALE GENOMIC DNA]</scope>
    <source>
        <strain evidence="2 3">AQ6-296</strain>
    </source>
</reference>
<evidence type="ECO:0000313" key="2">
    <source>
        <dbReference type="EMBL" id="QBB71140.1"/>
    </source>
</evidence>
<dbReference type="AlphaFoldDB" id="A0A411HL64"/>
<organism evidence="2 3">
    <name type="scientific">Pseudolysobacter antarcticus</name>
    <dbReference type="NCBI Taxonomy" id="2511995"/>
    <lineage>
        <taxon>Bacteria</taxon>
        <taxon>Pseudomonadati</taxon>
        <taxon>Pseudomonadota</taxon>
        <taxon>Gammaproteobacteria</taxon>
        <taxon>Lysobacterales</taxon>
        <taxon>Rhodanobacteraceae</taxon>
        <taxon>Pseudolysobacter</taxon>
    </lineage>
</organism>
<keyword evidence="1" id="KW-0812">Transmembrane</keyword>